<evidence type="ECO:0000313" key="2">
    <source>
        <dbReference type="EMBL" id="GEU67259.1"/>
    </source>
</evidence>
<dbReference type="AlphaFoldDB" id="A0A6L2M1E3"/>
<comment type="caution">
    <text evidence="2">The sequence shown here is derived from an EMBL/GenBank/DDBJ whole genome shotgun (WGS) entry which is preliminary data.</text>
</comment>
<dbReference type="EMBL" id="BKCJ010005532">
    <property type="protein sequence ID" value="GEU67259.1"/>
    <property type="molecule type" value="Genomic_DNA"/>
</dbReference>
<reference evidence="2" key="1">
    <citation type="journal article" date="2019" name="Sci. Rep.">
        <title>Draft genome of Tanacetum cinerariifolium, the natural source of mosquito coil.</title>
        <authorList>
            <person name="Yamashiro T."/>
            <person name="Shiraishi A."/>
            <person name="Satake H."/>
            <person name="Nakayama K."/>
        </authorList>
    </citation>
    <scope>NUCLEOTIDE SEQUENCE</scope>
</reference>
<proteinExistence type="predicted"/>
<feature type="compositionally biased region" description="Polar residues" evidence="1">
    <location>
        <begin position="256"/>
        <end position="270"/>
    </location>
</feature>
<sequence length="470" mass="53422">METQDILSSCSNSDEQQMQQIQDKAKRSYMVSCRLLHSHLKLLSNNDLKGTRTECGFKRAFTTLFGQDVETITGTMFLNVDQLEKQLDKEEFQKIGSIVAFKVLETKFQTFIKSQIYLDDKYVIMTQYVKKSIDKRALHKREYDSKVNQRQIQTTEGKVEMSKALDASLVNTKSSGTEFGKKDTSSSLGNDVDADDAYIKPVYDKEPMAEVQVTVDNNVFATRQWHTEQPKFNDEGEVDQNAEQCHDTRPLPAKLTDNQTTELSNQSSSLKMASNWKDITSSTTTLDSEPPHGSNTDITNLYECIQTLDSSAGTFIYVQEEQNLALSADTPSNLKKARIKTCIKENVISGKPSNVNLQVIRWWRYPIPAESDSLPHAHAQTTMTYYKHQDSRIKKVQVLKTKTSVNSDIKYPSSKTKLHERLLASFQDDAKYEHVGQDTRSQDDKDDKDKQGKDLKISKLKTKSKDNDKG</sequence>
<name>A0A6L2M1E3_TANCI</name>
<evidence type="ECO:0008006" key="3">
    <source>
        <dbReference type="Google" id="ProtNLM"/>
    </source>
</evidence>
<accession>A0A6L2M1E3</accession>
<organism evidence="2">
    <name type="scientific">Tanacetum cinerariifolium</name>
    <name type="common">Dalmatian daisy</name>
    <name type="synonym">Chrysanthemum cinerariifolium</name>
    <dbReference type="NCBI Taxonomy" id="118510"/>
    <lineage>
        <taxon>Eukaryota</taxon>
        <taxon>Viridiplantae</taxon>
        <taxon>Streptophyta</taxon>
        <taxon>Embryophyta</taxon>
        <taxon>Tracheophyta</taxon>
        <taxon>Spermatophyta</taxon>
        <taxon>Magnoliopsida</taxon>
        <taxon>eudicotyledons</taxon>
        <taxon>Gunneridae</taxon>
        <taxon>Pentapetalae</taxon>
        <taxon>asterids</taxon>
        <taxon>campanulids</taxon>
        <taxon>Asterales</taxon>
        <taxon>Asteraceae</taxon>
        <taxon>Asteroideae</taxon>
        <taxon>Anthemideae</taxon>
        <taxon>Anthemidinae</taxon>
        <taxon>Tanacetum</taxon>
    </lineage>
</organism>
<feature type="region of interest" description="Disordered" evidence="1">
    <location>
        <begin position="248"/>
        <end position="270"/>
    </location>
</feature>
<gene>
    <name evidence="2" type="ORF">Tci_039237</name>
</gene>
<protein>
    <recommendedName>
        <fullName evidence="3">Integrase, catalytic region, zinc finger, CCHC-type, peptidase aspartic, catalytic</fullName>
    </recommendedName>
</protein>
<evidence type="ECO:0000256" key="1">
    <source>
        <dbReference type="SAM" id="MobiDB-lite"/>
    </source>
</evidence>
<feature type="region of interest" description="Disordered" evidence="1">
    <location>
        <begin position="429"/>
        <end position="470"/>
    </location>
</feature>